<dbReference type="EMBL" id="CM026425">
    <property type="protein sequence ID" value="KAG0577067.1"/>
    <property type="molecule type" value="Genomic_DNA"/>
</dbReference>
<evidence type="ECO:0000313" key="2">
    <source>
        <dbReference type="EMBL" id="KAG0577067.1"/>
    </source>
</evidence>
<protein>
    <submittedName>
        <fullName evidence="2">Uncharacterized protein</fullName>
    </submittedName>
</protein>
<feature type="transmembrane region" description="Helical" evidence="1">
    <location>
        <begin position="12"/>
        <end position="37"/>
    </location>
</feature>
<keyword evidence="3" id="KW-1185">Reference proteome</keyword>
<proteinExistence type="predicted"/>
<sequence length="78" mass="8736">GGVIWERLDDGSVVLTCGLVGLFFFFCSGGSVFCGCWESLWCRGAQVGCVEVVRLWLRPWVGCCFSSLRHEFVLRVKN</sequence>
<evidence type="ECO:0000256" key="1">
    <source>
        <dbReference type="SAM" id="Phobius"/>
    </source>
</evidence>
<reference evidence="2" key="1">
    <citation type="submission" date="2020-06" db="EMBL/GenBank/DDBJ databases">
        <title>WGS assembly of Ceratodon purpureus strain R40.</title>
        <authorList>
            <person name="Carey S.B."/>
            <person name="Jenkins J."/>
            <person name="Shu S."/>
            <person name="Lovell J.T."/>
            <person name="Sreedasyam A."/>
            <person name="Maumus F."/>
            <person name="Tiley G.P."/>
            <person name="Fernandez-Pozo N."/>
            <person name="Barry K."/>
            <person name="Chen C."/>
            <person name="Wang M."/>
            <person name="Lipzen A."/>
            <person name="Daum C."/>
            <person name="Saski C.A."/>
            <person name="Payton A.C."/>
            <person name="Mcbreen J.C."/>
            <person name="Conrad R.E."/>
            <person name="Kollar L.M."/>
            <person name="Olsson S."/>
            <person name="Huttunen S."/>
            <person name="Landis J.B."/>
            <person name="Wickett N.J."/>
            <person name="Johnson M.G."/>
            <person name="Rensing S.A."/>
            <person name="Grimwood J."/>
            <person name="Schmutz J."/>
            <person name="Mcdaniel S.F."/>
        </authorList>
    </citation>
    <scope>NUCLEOTIDE SEQUENCE</scope>
    <source>
        <strain evidence="2">R40</strain>
    </source>
</reference>
<gene>
    <name evidence="2" type="ORF">KC19_5G128300</name>
</gene>
<name>A0A8T0I213_CERPU</name>
<keyword evidence="1" id="KW-0812">Transmembrane</keyword>
<accession>A0A8T0I213</accession>
<evidence type="ECO:0000313" key="3">
    <source>
        <dbReference type="Proteomes" id="UP000822688"/>
    </source>
</evidence>
<keyword evidence="1" id="KW-1133">Transmembrane helix</keyword>
<organism evidence="2 3">
    <name type="scientific">Ceratodon purpureus</name>
    <name type="common">Fire moss</name>
    <name type="synonym">Dicranum purpureum</name>
    <dbReference type="NCBI Taxonomy" id="3225"/>
    <lineage>
        <taxon>Eukaryota</taxon>
        <taxon>Viridiplantae</taxon>
        <taxon>Streptophyta</taxon>
        <taxon>Embryophyta</taxon>
        <taxon>Bryophyta</taxon>
        <taxon>Bryophytina</taxon>
        <taxon>Bryopsida</taxon>
        <taxon>Dicranidae</taxon>
        <taxon>Pseudoditrichales</taxon>
        <taxon>Ditrichaceae</taxon>
        <taxon>Ceratodon</taxon>
    </lineage>
</organism>
<keyword evidence="1" id="KW-0472">Membrane</keyword>
<dbReference type="Proteomes" id="UP000822688">
    <property type="component" value="Chromosome 5"/>
</dbReference>
<feature type="non-terminal residue" evidence="2">
    <location>
        <position position="1"/>
    </location>
</feature>
<comment type="caution">
    <text evidence="2">The sequence shown here is derived from an EMBL/GenBank/DDBJ whole genome shotgun (WGS) entry which is preliminary data.</text>
</comment>
<dbReference type="AlphaFoldDB" id="A0A8T0I213"/>